<keyword evidence="1" id="KW-0472">Membrane</keyword>
<dbReference type="RefSeq" id="WP_265143146.1">
    <property type="nucleotide sequence ID" value="NZ_JAPCHZ010000001.1"/>
</dbReference>
<evidence type="ECO:0000313" key="3">
    <source>
        <dbReference type="Proteomes" id="UP001209107"/>
    </source>
</evidence>
<accession>A0ABT3JJG8</accession>
<sequence length="180" mass="20874">MWTNAFRIFVVVAGIGIFTYYFVKKSLSTFRADALTVQMINKLPFPLDFYLIKINTEKDTPKVYETGHVGSIRSNYYRIEYLDMTNSDEFWIAGFMGKKNMVYFSQHAVPNKNEDQIIEIQNYINQSQKLSEIAGKQIEILKLENMKTAIWITLDLLLLFLNIAVLLKKSNKKIPKNSGI</sequence>
<organism evidence="2 3">
    <name type="scientific">Kaistella yananensis</name>
    <dbReference type="NCBI Taxonomy" id="2989820"/>
    <lineage>
        <taxon>Bacteria</taxon>
        <taxon>Pseudomonadati</taxon>
        <taxon>Bacteroidota</taxon>
        <taxon>Flavobacteriia</taxon>
        <taxon>Flavobacteriales</taxon>
        <taxon>Weeksellaceae</taxon>
        <taxon>Chryseobacterium group</taxon>
        <taxon>Kaistella</taxon>
    </lineage>
</organism>
<keyword evidence="1" id="KW-1133">Transmembrane helix</keyword>
<name>A0ABT3JJG8_9FLAO</name>
<evidence type="ECO:0000256" key="1">
    <source>
        <dbReference type="SAM" id="Phobius"/>
    </source>
</evidence>
<feature type="transmembrane region" description="Helical" evidence="1">
    <location>
        <begin position="6"/>
        <end position="23"/>
    </location>
</feature>
<dbReference type="EMBL" id="JAPCHZ010000001">
    <property type="protein sequence ID" value="MCW4450909.1"/>
    <property type="molecule type" value="Genomic_DNA"/>
</dbReference>
<gene>
    <name evidence="2" type="ORF">OK344_01640</name>
</gene>
<keyword evidence="1" id="KW-0812">Transmembrane</keyword>
<comment type="caution">
    <text evidence="2">The sequence shown here is derived from an EMBL/GenBank/DDBJ whole genome shotgun (WGS) entry which is preliminary data.</text>
</comment>
<feature type="transmembrane region" description="Helical" evidence="1">
    <location>
        <begin position="148"/>
        <end position="167"/>
    </location>
</feature>
<protein>
    <submittedName>
        <fullName evidence="2">Uncharacterized protein</fullName>
    </submittedName>
</protein>
<proteinExistence type="predicted"/>
<reference evidence="2 3" key="1">
    <citation type="submission" date="2022-10" db="EMBL/GenBank/DDBJ databases">
        <title>Kaistella sp. BT-6-1-3.</title>
        <authorList>
            <person name="Ai J."/>
            <person name="Deng Z."/>
        </authorList>
    </citation>
    <scope>NUCLEOTIDE SEQUENCE [LARGE SCALE GENOMIC DNA]</scope>
    <source>
        <strain evidence="2 3">BT6-1-3</strain>
    </source>
</reference>
<dbReference type="Proteomes" id="UP001209107">
    <property type="component" value="Unassembled WGS sequence"/>
</dbReference>
<keyword evidence="3" id="KW-1185">Reference proteome</keyword>
<evidence type="ECO:0000313" key="2">
    <source>
        <dbReference type="EMBL" id="MCW4450909.1"/>
    </source>
</evidence>